<dbReference type="InterPro" id="IPR055414">
    <property type="entry name" value="LRR_R13L4/SHOC2-like"/>
</dbReference>
<dbReference type="PRINTS" id="PR00364">
    <property type="entry name" value="DISEASERSIST"/>
</dbReference>
<feature type="region of interest" description="Disordered" evidence="4">
    <location>
        <begin position="85"/>
        <end position="105"/>
    </location>
</feature>
<dbReference type="GO" id="GO:0043531">
    <property type="term" value="F:ADP binding"/>
    <property type="evidence" value="ECO:0007669"/>
    <property type="project" value="InterPro"/>
</dbReference>
<dbReference type="InterPro" id="IPR027417">
    <property type="entry name" value="P-loop_NTPase"/>
</dbReference>
<dbReference type="AlphaFoldDB" id="A0A8T2RCQ7"/>
<reference evidence="7" key="1">
    <citation type="submission" date="2021-08" db="EMBL/GenBank/DDBJ databases">
        <title>WGS assembly of Ceratopteris richardii.</title>
        <authorList>
            <person name="Marchant D.B."/>
            <person name="Chen G."/>
            <person name="Jenkins J."/>
            <person name="Shu S."/>
            <person name="Leebens-Mack J."/>
            <person name="Grimwood J."/>
            <person name="Schmutz J."/>
            <person name="Soltis P."/>
            <person name="Soltis D."/>
            <person name="Chen Z.-H."/>
        </authorList>
    </citation>
    <scope>NUCLEOTIDE SEQUENCE</scope>
    <source>
        <strain evidence="7">Whitten #5841</strain>
        <tissue evidence="7">Leaf</tissue>
    </source>
</reference>
<dbReference type="Gene3D" id="3.40.50.300">
    <property type="entry name" value="P-loop containing nucleotide triphosphate hydrolases"/>
    <property type="match status" value="1"/>
</dbReference>
<evidence type="ECO:0000259" key="6">
    <source>
        <dbReference type="Pfam" id="PF23598"/>
    </source>
</evidence>
<dbReference type="InterPro" id="IPR003591">
    <property type="entry name" value="Leu-rich_rpt_typical-subtyp"/>
</dbReference>
<dbReference type="OrthoDB" id="2016095at2759"/>
<dbReference type="GO" id="GO:0006952">
    <property type="term" value="P:defense response"/>
    <property type="evidence" value="ECO:0007669"/>
    <property type="project" value="UniProtKB-KW"/>
</dbReference>
<keyword evidence="1" id="KW-0934">Plastid</keyword>
<dbReference type="SMART" id="SM00369">
    <property type="entry name" value="LRR_TYP"/>
    <property type="match status" value="5"/>
</dbReference>
<gene>
    <name evidence="7" type="ORF">KP509_28G061500</name>
</gene>
<proteinExistence type="predicted"/>
<dbReference type="Pfam" id="PF00931">
    <property type="entry name" value="NB-ARC"/>
    <property type="match status" value="1"/>
</dbReference>
<evidence type="ECO:0000259" key="5">
    <source>
        <dbReference type="Pfam" id="PF00931"/>
    </source>
</evidence>
<dbReference type="InterPro" id="IPR006553">
    <property type="entry name" value="Leu-rich_rpt_Cys-con_subtyp"/>
</dbReference>
<dbReference type="SMART" id="SM00367">
    <property type="entry name" value="LRR_CC"/>
    <property type="match status" value="4"/>
</dbReference>
<dbReference type="EMBL" id="CM035433">
    <property type="protein sequence ID" value="KAH7294222.1"/>
    <property type="molecule type" value="Genomic_DNA"/>
</dbReference>
<dbReference type="InterPro" id="IPR002182">
    <property type="entry name" value="NB-ARC"/>
</dbReference>
<evidence type="ECO:0000256" key="3">
    <source>
        <dbReference type="ARBA" id="ARBA00022737"/>
    </source>
</evidence>
<evidence type="ECO:0000256" key="4">
    <source>
        <dbReference type="SAM" id="MobiDB-lite"/>
    </source>
</evidence>
<keyword evidence="2" id="KW-0433">Leucine-rich repeat</keyword>
<dbReference type="Proteomes" id="UP000825935">
    <property type="component" value="Chromosome 28"/>
</dbReference>
<evidence type="ECO:0000256" key="1">
    <source>
        <dbReference type="ARBA" id="ARBA00022528"/>
    </source>
</evidence>
<evidence type="ECO:0008006" key="9">
    <source>
        <dbReference type="Google" id="ProtNLM"/>
    </source>
</evidence>
<accession>A0A8T2RCQ7</accession>
<feature type="domain" description="Disease resistance R13L4/SHOC-2-like LRR" evidence="6">
    <location>
        <begin position="883"/>
        <end position="991"/>
    </location>
</feature>
<keyword evidence="3" id="KW-0677">Repeat</keyword>
<name>A0A8T2RCQ7_CERRI</name>
<dbReference type="PANTHER" id="PTHR36766">
    <property type="entry name" value="PLANT BROAD-SPECTRUM MILDEW RESISTANCE PROTEIN RPW8"/>
    <property type="match status" value="1"/>
</dbReference>
<organism evidence="7 8">
    <name type="scientific">Ceratopteris richardii</name>
    <name type="common">Triangle waterfern</name>
    <dbReference type="NCBI Taxonomy" id="49495"/>
    <lineage>
        <taxon>Eukaryota</taxon>
        <taxon>Viridiplantae</taxon>
        <taxon>Streptophyta</taxon>
        <taxon>Embryophyta</taxon>
        <taxon>Tracheophyta</taxon>
        <taxon>Polypodiopsida</taxon>
        <taxon>Polypodiidae</taxon>
        <taxon>Polypodiales</taxon>
        <taxon>Pteridineae</taxon>
        <taxon>Pteridaceae</taxon>
        <taxon>Parkerioideae</taxon>
        <taxon>Ceratopteris</taxon>
    </lineage>
</organism>
<evidence type="ECO:0000256" key="2">
    <source>
        <dbReference type="ARBA" id="ARBA00022614"/>
    </source>
</evidence>
<dbReference type="SUPFAM" id="SSF52540">
    <property type="entry name" value="P-loop containing nucleoside triphosphate hydrolases"/>
    <property type="match status" value="1"/>
</dbReference>
<dbReference type="PANTHER" id="PTHR36766:SF30">
    <property type="entry name" value="TIR-NBS TYPE DISEASE RESISTANCE PROTEIN-RELATED"/>
    <property type="match status" value="1"/>
</dbReference>
<dbReference type="InterPro" id="IPR032675">
    <property type="entry name" value="LRR_dom_sf"/>
</dbReference>
<sequence>MVEFMNKILEIFNQVAGRIEDAAQVLHARWVCKALARPCCGRCVSRTTSFQVAGRIEDAAQVLHARWVCKALARPCCDRCVSRTTSFPPSAPPTPDQALQNQPTLEGDSLADPSCQAVRSEDVTLPLVTSITRDSCKEELTLDGLKNLIEAVSEQIHDLEENTSSGYYSLLATSEWNERKQSFSDYMKSLPEKIQRKIIGGPRELILTMVKEAFGGIGSSHWAAMACCLVWWTLDNVDKMDDNRAKCMKMLRKVEDLLKNTIKTWEQINKIGNDGEDVERLSQIAKVALECAIFSTLNLEENIILRFLRATSVELAFQSMEKDLDDARVSIGDLKVARLLEDIPTRRQPRIRDDERIQVLESRTRLKEKAMEFYLTNSDDASPLVLFLHGMGGVGKSTLGLEIFKEFQKSEESGSSGKHRCLRVELSMDVCEKDLPNIQEEIIEKLNPRQGSPKLRNTGDGIQHIITALEYCPYPVFLYVDNVLKADHIIKLLPPAEHFRKGSKILVTARGEDVKLFMKVDLGMENVHSLKVDTLSYEESRKLMLQLTRGNASQAAHLSDVLELCQGLPLALRLVARYVRMQCILGNVDADVKTIWEKIAGIMRECKPFPGADVDIYMHLRFGINILPDVEDRRAFLDIVFMMKMDRALLYPRLGWIDWKTVEEFVGERHVEVLSSAGLVEKHWQYRYGEWRWIPKVHDVLLQIGGQMGREGGHGIRIVGEDELSQISRASWPEVVALCDVEIEAVHLSQMPRLRYLFHVRICSTSLPGLELNDLVAVRGSNDTHFVTLPKVVYFRWKMNNSAASLEFLRKSRGLRQVILIDWSNLQNVDAIESLTALQRLNFESCNSITTLPSGISGLTSLTDLSFTSSQNSFNSLQDIPRGISSLRKLKVLNLCACTRIEALPEEIGQLTALETIKLSRCSNLSTLPEGISYLTGLKHLDLGACVGLTTLPHGLARLTALENLNLTGSKLETIPNGISHLTALRNLKLSGCQALTCLPEGISSLTRLEILDLWSCDRLQTLPNGISKLTALTTLILWRCSNLRTLPAGITSMVGLRELDLRYCSNLESLPPGISALTASEDISLEGCYEGIPLSESFKPGSSKKTRLSAGLISFLFRQRTHASKRAFTDTFRTLLTSMGISVSQKEDRPMASAPPNL</sequence>
<dbReference type="SUPFAM" id="SSF52058">
    <property type="entry name" value="L domain-like"/>
    <property type="match status" value="1"/>
</dbReference>
<dbReference type="Gene3D" id="3.80.10.10">
    <property type="entry name" value="Ribonuclease Inhibitor"/>
    <property type="match status" value="2"/>
</dbReference>
<evidence type="ECO:0000313" key="7">
    <source>
        <dbReference type="EMBL" id="KAH7294222.1"/>
    </source>
</evidence>
<dbReference type="Pfam" id="PF23598">
    <property type="entry name" value="LRR_14"/>
    <property type="match status" value="1"/>
</dbReference>
<keyword evidence="1" id="KW-0150">Chloroplast</keyword>
<comment type="caution">
    <text evidence="7">The sequence shown here is derived from an EMBL/GenBank/DDBJ whole genome shotgun (WGS) entry which is preliminary data.</text>
</comment>
<feature type="domain" description="NB-ARC" evidence="5">
    <location>
        <begin position="369"/>
        <end position="540"/>
    </location>
</feature>
<evidence type="ECO:0000313" key="8">
    <source>
        <dbReference type="Proteomes" id="UP000825935"/>
    </source>
</evidence>
<protein>
    <recommendedName>
        <fullName evidence="9">NB-ARC domain-containing protein</fullName>
    </recommendedName>
</protein>
<keyword evidence="8" id="KW-1185">Reference proteome</keyword>